<organism evidence="1 2">
    <name type="scientific">Moellerella wisconsensis</name>
    <dbReference type="NCBI Taxonomy" id="158849"/>
    <lineage>
        <taxon>Bacteria</taxon>
        <taxon>Pseudomonadati</taxon>
        <taxon>Pseudomonadota</taxon>
        <taxon>Gammaproteobacteria</taxon>
        <taxon>Enterobacterales</taxon>
        <taxon>Morganellaceae</taxon>
        <taxon>Moellerella</taxon>
    </lineage>
</organism>
<reference evidence="1" key="1">
    <citation type="submission" date="2022-03" db="EMBL/GenBank/DDBJ databases">
        <title>ESBL-producing Moellerella wisconsensis and Escherichia marmotae isolated from wild game meat.</title>
        <authorList>
            <person name="Biggel M."/>
        </authorList>
    </citation>
    <scope>NUCLEOTIDE SEQUENCE</scope>
    <source>
        <strain evidence="1">W1</strain>
    </source>
</reference>
<keyword evidence="1" id="KW-0540">Nuclease</keyword>
<keyword evidence="2" id="KW-1185">Reference proteome</keyword>
<evidence type="ECO:0000313" key="2">
    <source>
        <dbReference type="Proteomes" id="UP000829420"/>
    </source>
</evidence>
<keyword evidence="1" id="KW-0378">Hydrolase</keyword>
<evidence type="ECO:0000313" key="1">
    <source>
        <dbReference type="EMBL" id="UNH38637.1"/>
    </source>
</evidence>
<dbReference type="Proteomes" id="UP000829420">
    <property type="component" value="Chromosome"/>
</dbReference>
<keyword evidence="1" id="KW-0255">Endonuclease</keyword>
<dbReference type="EMBL" id="CP093255">
    <property type="protein sequence ID" value="UNH38637.1"/>
    <property type="molecule type" value="Genomic_DNA"/>
</dbReference>
<name>A0ACD3Y665_9GAMM</name>
<accession>A0ACD3Y665</accession>
<sequence length="252" mass="27878">MPIPLIVAGAGLMTLGGLAAVTQEASKIGFPSSSGSGDDEWGETSYGDRIREYESIAIGGIDDEDSDDKRRGSQGAAAGAVAGSSAGVAAIEASKGCKDCPAIPYIIPHESNITNTRSPSAYEYQARICNTQIRTVDTPAGQIKYIEEWKCTIPVPTRTKNNVIFDGWEPSECNFIETKDNYDFFFNSQGEPNIFMGEDKKILKQATDQNWLCTNQFQKRSFIDWHFSHKKMYGFCNKFLKKLSQVRTHYSP</sequence>
<protein>
    <submittedName>
        <fullName evidence="1">Restriction endonuclease fold toxin 5 domain-containing protein</fullName>
    </submittedName>
</protein>
<gene>
    <name evidence="1" type="ORF">MNY70_14395</name>
</gene>
<proteinExistence type="predicted"/>